<protein>
    <submittedName>
        <fullName evidence="2">Uncharacterized protein</fullName>
    </submittedName>
</protein>
<reference evidence="2 3" key="1">
    <citation type="submission" date="2021-06" db="EMBL/GenBank/DDBJ databases">
        <title>Caerostris extrusa draft genome.</title>
        <authorList>
            <person name="Kono N."/>
            <person name="Arakawa K."/>
        </authorList>
    </citation>
    <scope>NUCLEOTIDE SEQUENCE [LARGE SCALE GENOMIC DNA]</scope>
</reference>
<gene>
    <name evidence="2" type="ORF">CEXT_614681</name>
</gene>
<name>A0AAV4P9H4_CAEEX</name>
<feature type="region of interest" description="Disordered" evidence="1">
    <location>
        <begin position="18"/>
        <end position="43"/>
    </location>
</feature>
<evidence type="ECO:0000313" key="3">
    <source>
        <dbReference type="Proteomes" id="UP001054945"/>
    </source>
</evidence>
<dbReference type="Proteomes" id="UP001054945">
    <property type="component" value="Unassembled WGS sequence"/>
</dbReference>
<dbReference type="EMBL" id="BPLR01004305">
    <property type="protein sequence ID" value="GIX93850.1"/>
    <property type="molecule type" value="Genomic_DNA"/>
</dbReference>
<dbReference type="AlphaFoldDB" id="A0AAV4P9H4"/>
<accession>A0AAV4P9H4</accession>
<proteinExistence type="predicted"/>
<comment type="caution">
    <text evidence="2">The sequence shown here is derived from an EMBL/GenBank/DDBJ whole genome shotgun (WGS) entry which is preliminary data.</text>
</comment>
<keyword evidence="3" id="KW-1185">Reference proteome</keyword>
<sequence length="116" mass="13297">MAPIPLIRLLQATSCRRQRRSRGSYRKLGTECTSQHADSHTPLPWRKAGEGRAYYMNFINQECARKTDFPFARKPVRWKVRSVYVSAVCGKVEKKRGATTLKQSLKLGSDLLSLER</sequence>
<evidence type="ECO:0000313" key="2">
    <source>
        <dbReference type="EMBL" id="GIX93850.1"/>
    </source>
</evidence>
<evidence type="ECO:0000256" key="1">
    <source>
        <dbReference type="SAM" id="MobiDB-lite"/>
    </source>
</evidence>
<organism evidence="2 3">
    <name type="scientific">Caerostris extrusa</name>
    <name type="common">Bark spider</name>
    <name type="synonym">Caerostris bankana</name>
    <dbReference type="NCBI Taxonomy" id="172846"/>
    <lineage>
        <taxon>Eukaryota</taxon>
        <taxon>Metazoa</taxon>
        <taxon>Ecdysozoa</taxon>
        <taxon>Arthropoda</taxon>
        <taxon>Chelicerata</taxon>
        <taxon>Arachnida</taxon>
        <taxon>Araneae</taxon>
        <taxon>Araneomorphae</taxon>
        <taxon>Entelegynae</taxon>
        <taxon>Araneoidea</taxon>
        <taxon>Araneidae</taxon>
        <taxon>Caerostris</taxon>
    </lineage>
</organism>